<keyword evidence="9" id="KW-1185">Reference proteome</keyword>
<keyword evidence="6" id="KW-0411">Iron-sulfur</keyword>
<evidence type="ECO:0000256" key="2">
    <source>
        <dbReference type="ARBA" id="ARBA00022485"/>
    </source>
</evidence>
<evidence type="ECO:0000313" key="8">
    <source>
        <dbReference type="EMBL" id="MCC2135637.1"/>
    </source>
</evidence>
<evidence type="ECO:0000256" key="5">
    <source>
        <dbReference type="ARBA" id="ARBA00023004"/>
    </source>
</evidence>
<dbReference type="InterPro" id="IPR039661">
    <property type="entry name" value="ELP3"/>
</dbReference>
<reference evidence="8" key="1">
    <citation type="submission" date="2021-10" db="EMBL/GenBank/DDBJ databases">
        <title>Anaerobic single-cell dispensing facilitates the cultivation of human gut bacteria.</title>
        <authorList>
            <person name="Afrizal A."/>
        </authorList>
    </citation>
    <scope>NUCLEOTIDE SEQUENCE</scope>
    <source>
        <strain evidence="8">CLA-AA-H250</strain>
    </source>
</reference>
<dbReference type="CDD" id="cd01335">
    <property type="entry name" value="Radical_SAM"/>
    <property type="match status" value="1"/>
</dbReference>
<keyword evidence="2" id="KW-0004">4Fe-4S</keyword>
<dbReference type="PROSITE" id="PS51918">
    <property type="entry name" value="RADICAL_SAM"/>
    <property type="match status" value="1"/>
</dbReference>
<dbReference type="PANTHER" id="PTHR11135:SF1">
    <property type="entry name" value="PROTEIN YHCC"/>
    <property type="match status" value="1"/>
</dbReference>
<dbReference type="GO" id="GO:0051539">
    <property type="term" value="F:4 iron, 4 sulfur cluster binding"/>
    <property type="evidence" value="ECO:0007669"/>
    <property type="project" value="UniProtKB-KW"/>
</dbReference>
<sequence>MNPFPYTFDNKRYHTLAYHNRVQNCKTQKAVIDAGLSCPNIDGTCGVGGCIFCDGGSGYFTQDKAFSVTEQLQAEKVRIHKKSPESKIIAYFQTHTNTYAPVEKLRTLYEEALAFGVYGVSIATRPDCIGKDVLSLLKELNGKTHLTVELGLQSSNDETAARIHRGYKYEVFREIFLRLRENNIRVCVHIIDGLPGETEAEMIKTAEDLAQLRPDGVKIHLLHVIRGTQLAGLYESGAYTPMTFEDYVRVVIRQLEVLPPETVIERITGDGDKTKLLAPLWSRDKIRVLGTIDHEMAVGNTWQGRLYSPNGLQKGQKMRIIE</sequence>
<name>A0AAE3AG80_9FIRM</name>
<evidence type="ECO:0000256" key="1">
    <source>
        <dbReference type="ARBA" id="ARBA00001966"/>
    </source>
</evidence>
<dbReference type="NCBIfam" id="TIGR01212">
    <property type="entry name" value="TIGR01212 family radical SAM protein"/>
    <property type="match status" value="1"/>
</dbReference>
<dbReference type="SMART" id="SM00729">
    <property type="entry name" value="Elp3"/>
    <property type="match status" value="1"/>
</dbReference>
<dbReference type="InterPro" id="IPR023404">
    <property type="entry name" value="rSAM_horseshoe"/>
</dbReference>
<dbReference type="InterPro" id="IPR007197">
    <property type="entry name" value="rSAM"/>
</dbReference>
<evidence type="ECO:0000259" key="7">
    <source>
        <dbReference type="PROSITE" id="PS51918"/>
    </source>
</evidence>
<keyword evidence="5" id="KW-0408">Iron</keyword>
<dbReference type="Pfam" id="PF04055">
    <property type="entry name" value="Radical_SAM"/>
    <property type="match status" value="1"/>
</dbReference>
<evidence type="ECO:0000313" key="9">
    <source>
        <dbReference type="Proteomes" id="UP001199424"/>
    </source>
</evidence>
<dbReference type="InterPro" id="IPR032432">
    <property type="entry name" value="Radical_SAM_C"/>
</dbReference>
<dbReference type="GO" id="GO:0046872">
    <property type="term" value="F:metal ion binding"/>
    <property type="evidence" value="ECO:0007669"/>
    <property type="project" value="UniProtKB-KW"/>
</dbReference>
<dbReference type="Pfam" id="PF16199">
    <property type="entry name" value="Radical_SAM_C"/>
    <property type="match status" value="1"/>
</dbReference>
<dbReference type="AlphaFoldDB" id="A0AAE3AG80"/>
<dbReference type="GO" id="GO:0003824">
    <property type="term" value="F:catalytic activity"/>
    <property type="evidence" value="ECO:0007669"/>
    <property type="project" value="InterPro"/>
</dbReference>
<dbReference type="SFLD" id="SFLDG01082">
    <property type="entry name" value="B12-binding_domain_containing"/>
    <property type="match status" value="1"/>
</dbReference>
<comment type="cofactor">
    <cofactor evidence="1">
        <name>[4Fe-4S] cluster</name>
        <dbReference type="ChEBI" id="CHEBI:49883"/>
    </cofactor>
</comment>
<evidence type="ECO:0000256" key="3">
    <source>
        <dbReference type="ARBA" id="ARBA00022691"/>
    </source>
</evidence>
<dbReference type="RefSeq" id="WP_308448269.1">
    <property type="nucleotide sequence ID" value="NZ_JAJEQC010000001.1"/>
</dbReference>
<dbReference type="Proteomes" id="UP001199424">
    <property type="component" value="Unassembled WGS sequence"/>
</dbReference>
<dbReference type="EMBL" id="JAJEQC010000001">
    <property type="protein sequence ID" value="MCC2135637.1"/>
    <property type="molecule type" value="Genomic_DNA"/>
</dbReference>
<evidence type="ECO:0000256" key="6">
    <source>
        <dbReference type="ARBA" id="ARBA00023014"/>
    </source>
</evidence>
<dbReference type="PANTHER" id="PTHR11135">
    <property type="entry name" value="HISTONE ACETYLTRANSFERASE-RELATED"/>
    <property type="match status" value="1"/>
</dbReference>
<protein>
    <submittedName>
        <fullName evidence="8">TIGR01212 family radical SAM protein</fullName>
    </submittedName>
</protein>
<evidence type="ECO:0000256" key="4">
    <source>
        <dbReference type="ARBA" id="ARBA00022723"/>
    </source>
</evidence>
<comment type="caution">
    <text evidence="8">The sequence shown here is derived from an EMBL/GenBank/DDBJ whole genome shotgun (WGS) entry which is preliminary data.</text>
</comment>
<keyword evidence="3" id="KW-0949">S-adenosyl-L-methionine</keyword>
<dbReference type="InterPro" id="IPR006638">
    <property type="entry name" value="Elp3/MiaA/NifB-like_rSAM"/>
</dbReference>
<gene>
    <name evidence="8" type="ORF">LKD31_01205</name>
</gene>
<keyword evidence="4" id="KW-0479">Metal-binding</keyword>
<proteinExistence type="predicted"/>
<dbReference type="SFLD" id="SFLDS00029">
    <property type="entry name" value="Radical_SAM"/>
    <property type="match status" value="1"/>
</dbReference>
<dbReference type="InterPro" id="IPR058240">
    <property type="entry name" value="rSAM_sf"/>
</dbReference>
<organism evidence="8 9">
    <name type="scientific">Hominenteromicrobium mulieris</name>
    <dbReference type="NCBI Taxonomy" id="2885357"/>
    <lineage>
        <taxon>Bacteria</taxon>
        <taxon>Bacillati</taxon>
        <taxon>Bacillota</taxon>
        <taxon>Clostridia</taxon>
        <taxon>Eubacteriales</taxon>
        <taxon>Oscillospiraceae</taxon>
        <taxon>Hominenteromicrobium</taxon>
    </lineage>
</organism>
<accession>A0AAE3AG80</accession>
<feature type="domain" description="Radical SAM core" evidence="7">
    <location>
        <begin position="30"/>
        <end position="270"/>
    </location>
</feature>
<dbReference type="SFLD" id="SFLDG01086">
    <property type="entry name" value="elongater_protein-like"/>
    <property type="match status" value="1"/>
</dbReference>
<dbReference type="SFLD" id="SFLDG01091">
    <property type="entry name" value="uncharacterized_CHP01210-like"/>
    <property type="match status" value="1"/>
</dbReference>
<dbReference type="Gene3D" id="3.80.30.20">
    <property type="entry name" value="tm_1862 like domain"/>
    <property type="match status" value="1"/>
</dbReference>
<dbReference type="InterPro" id="IPR005911">
    <property type="entry name" value="YhcC-like"/>
</dbReference>
<dbReference type="SUPFAM" id="SSF102114">
    <property type="entry name" value="Radical SAM enzymes"/>
    <property type="match status" value="1"/>
</dbReference>